<keyword evidence="7" id="KW-1185">Reference proteome</keyword>
<feature type="domain" description="FAD dependent oxidoreductase central" evidence="5">
    <location>
        <begin position="393"/>
        <end position="448"/>
    </location>
</feature>
<gene>
    <name evidence="6" type="ORF">SAMN02745181_2674</name>
</gene>
<dbReference type="Proteomes" id="UP000184510">
    <property type="component" value="Unassembled WGS sequence"/>
</dbReference>
<dbReference type="Pfam" id="PF08669">
    <property type="entry name" value="GCV_T_C"/>
    <property type="match status" value="1"/>
</dbReference>
<dbReference type="SUPFAM" id="SSF101790">
    <property type="entry name" value="Aminomethyltransferase beta-barrel domain"/>
    <property type="match status" value="1"/>
</dbReference>
<dbReference type="RefSeq" id="WP_143184240.1">
    <property type="nucleotide sequence ID" value="NZ_FQYR01000004.1"/>
</dbReference>
<dbReference type="Gene3D" id="2.40.30.110">
    <property type="entry name" value="Aminomethyltransferase beta-barrel domains"/>
    <property type="match status" value="1"/>
</dbReference>
<evidence type="ECO:0000256" key="1">
    <source>
        <dbReference type="ARBA" id="ARBA00008609"/>
    </source>
</evidence>
<dbReference type="Gene3D" id="3.50.50.60">
    <property type="entry name" value="FAD/NAD(P)-binding domain"/>
    <property type="match status" value="1"/>
</dbReference>
<dbReference type="InterPro" id="IPR013977">
    <property type="entry name" value="GcvT_C"/>
</dbReference>
<dbReference type="SUPFAM" id="SSF54373">
    <property type="entry name" value="FAD-linked reductases, C-terminal domain"/>
    <property type="match status" value="1"/>
</dbReference>
<sequence>MVQTLFDNTPVKANFEVPESDLPKSARVVIVGGGIAGASMAYLLAKQGWSDIVLLEQSKLASGTTWHSAGQVGQLRASSAQTKVNKASVEIFSSLKEDTGHDPGWLQCGGLQLASCDERMNQLQRNAAMADVFGVEAQMISAEECQQYWSMLNTGDLKGGIYLPGDGRVLPGECVISLAKGALQRGVKIIEGVEVSSLLYEDKGSGVKRITGVCTNKGEVKAEWVVLAGNMWMRQLAMTIGVDVPLYPCEHHYVITKPIEGVTRNSPCTRDPNAGLYFRALDDGGLKLGAFKKRSKPWQVGDKVPSQFAFDLLEPDWPDFEEPFADHMHRLKGISREDVVKFVNGPEAFTADNNFIMGEPFGTEGLFVLGGWNSAGIACSAGAAKYAVEWIENGGMTMDLGSVDIRRFMPFQNGRKYLQERVSEVLGLHYQMAWPGRQMETARNVRHSAFYEKHKSLNACFGETAGWERPLFYAPVDEKAEIEYSFLRQNWQKWTAEEVKSCRESVALLDQSTFAKYLFQGRDVVGILQWLCGANVDVEVCKTVYTGMFNERGTFESDLTLVRLAEDSYYIVTATGQQRKDFDWITRHIPEGSQAQLTDVTEQWSVVSVMGPNSRKVLERLSTADFSNEAFPFGVSREIHVGIHQVRAIRLTYVGELGWELHVPVAQASYVWDELMQAGREFGIKPAGNNAISTMRIEKAYRAYGHELSPDETPLMAGLSFAIDWDTDFLGKEALLQAKEKELSKRLVNFVLDDDSAVLWGNEPIYWGEHLVGYTTSAAYSPTLGRSIAMGYVSHPQGSAIKASDLKGADFSILNLGVKYPAKASLSPAYDPKRLKVLG</sequence>
<comment type="similarity">
    <text evidence="1">Belongs to the GcvT family.</text>
</comment>
<protein>
    <submittedName>
        <fullName evidence="6">4-methylaminobutanoate oxidase (Formaldehyde-forming)</fullName>
    </submittedName>
</protein>
<dbReference type="InterPro" id="IPR029043">
    <property type="entry name" value="GcvT/YgfZ_C"/>
</dbReference>
<dbReference type="InParanoid" id="A0A1M6MBB5"/>
<dbReference type="InterPro" id="IPR006076">
    <property type="entry name" value="FAD-dep_OxRdtase"/>
</dbReference>
<dbReference type="Pfam" id="PF01266">
    <property type="entry name" value="DAO"/>
    <property type="match status" value="1"/>
</dbReference>
<evidence type="ECO:0000313" key="6">
    <source>
        <dbReference type="EMBL" id="SHJ80705.1"/>
    </source>
</evidence>
<evidence type="ECO:0000259" key="3">
    <source>
        <dbReference type="Pfam" id="PF01571"/>
    </source>
</evidence>
<evidence type="ECO:0000259" key="4">
    <source>
        <dbReference type="Pfam" id="PF08669"/>
    </source>
</evidence>
<dbReference type="EMBL" id="FQYR01000004">
    <property type="protein sequence ID" value="SHJ80705.1"/>
    <property type="molecule type" value="Genomic_DNA"/>
</dbReference>
<evidence type="ECO:0000313" key="7">
    <source>
        <dbReference type="Proteomes" id="UP000184510"/>
    </source>
</evidence>
<reference evidence="6 7" key="1">
    <citation type="submission" date="2016-11" db="EMBL/GenBank/DDBJ databases">
        <authorList>
            <person name="Jaros S."/>
            <person name="Januszkiewicz K."/>
            <person name="Wedrychowicz H."/>
        </authorList>
    </citation>
    <scope>NUCLEOTIDE SEQUENCE [LARGE SCALE GENOMIC DNA]</scope>
    <source>
        <strain evidence="6 7">DSM 18772</strain>
    </source>
</reference>
<dbReference type="SUPFAM" id="SSF51905">
    <property type="entry name" value="FAD/NAD(P)-binding domain"/>
    <property type="match status" value="1"/>
</dbReference>
<dbReference type="InterPro" id="IPR006222">
    <property type="entry name" value="GCVT_N"/>
</dbReference>
<accession>A0A1M6MBB5</accession>
<dbReference type="STRING" id="1123071.SAMN02745181_2674"/>
<dbReference type="SUPFAM" id="SSF103025">
    <property type="entry name" value="Folate-binding domain"/>
    <property type="match status" value="1"/>
</dbReference>
<dbReference type="OrthoDB" id="9774591at2"/>
<dbReference type="Gene3D" id="3.30.1360.120">
    <property type="entry name" value="Probable tRNA modification gtpase trme, domain 1"/>
    <property type="match status" value="1"/>
</dbReference>
<feature type="domain" description="FAD dependent oxidoreductase" evidence="2">
    <location>
        <begin position="27"/>
        <end position="390"/>
    </location>
</feature>
<name>A0A1M6MBB5_9BACT</name>
<evidence type="ECO:0000259" key="5">
    <source>
        <dbReference type="Pfam" id="PF16350"/>
    </source>
</evidence>
<dbReference type="Pfam" id="PF16350">
    <property type="entry name" value="FAO_M"/>
    <property type="match status" value="1"/>
</dbReference>
<dbReference type="InterPro" id="IPR027266">
    <property type="entry name" value="TrmE/GcvT-like"/>
</dbReference>
<proteinExistence type="inferred from homology"/>
<evidence type="ECO:0000259" key="2">
    <source>
        <dbReference type="Pfam" id="PF01266"/>
    </source>
</evidence>
<dbReference type="PANTHER" id="PTHR43757">
    <property type="entry name" value="AMINOMETHYLTRANSFERASE"/>
    <property type="match status" value="1"/>
</dbReference>
<dbReference type="InterPro" id="IPR036188">
    <property type="entry name" value="FAD/NAD-bd_sf"/>
</dbReference>
<dbReference type="Pfam" id="PF01571">
    <property type="entry name" value="GCV_T"/>
    <property type="match status" value="1"/>
</dbReference>
<feature type="domain" description="Aminomethyltransferase C-terminal" evidence="4">
    <location>
        <begin position="745"/>
        <end position="831"/>
    </location>
</feature>
<dbReference type="Gene3D" id="3.30.9.10">
    <property type="entry name" value="D-Amino Acid Oxidase, subunit A, domain 2"/>
    <property type="match status" value="1"/>
</dbReference>
<organism evidence="6 7">
    <name type="scientific">Rubritalea squalenifaciens DSM 18772</name>
    <dbReference type="NCBI Taxonomy" id="1123071"/>
    <lineage>
        <taxon>Bacteria</taxon>
        <taxon>Pseudomonadati</taxon>
        <taxon>Verrucomicrobiota</taxon>
        <taxon>Verrucomicrobiia</taxon>
        <taxon>Verrucomicrobiales</taxon>
        <taxon>Rubritaleaceae</taxon>
        <taxon>Rubritalea</taxon>
    </lineage>
</organism>
<dbReference type="InterPro" id="IPR028896">
    <property type="entry name" value="GcvT/YgfZ/DmdA"/>
</dbReference>
<dbReference type="PANTHER" id="PTHR43757:SF15">
    <property type="entry name" value="PYRUVATE DEHYDROGENASE PHOSPHATASE REGULATORY SUBUNIT, MITOCHONDRIAL-LIKE"/>
    <property type="match status" value="1"/>
</dbReference>
<dbReference type="Gene3D" id="3.30.70.1400">
    <property type="entry name" value="Aminomethyltransferase beta-barrel domains"/>
    <property type="match status" value="1"/>
</dbReference>
<dbReference type="AlphaFoldDB" id="A0A1M6MBB5"/>
<feature type="domain" description="GCVT N-terminal" evidence="3">
    <location>
        <begin position="450"/>
        <end position="726"/>
    </location>
</feature>
<dbReference type="InterPro" id="IPR032503">
    <property type="entry name" value="FAO_M"/>
</dbReference>